<evidence type="ECO:0000313" key="2">
    <source>
        <dbReference type="EMBL" id="MFD2140327.1"/>
    </source>
</evidence>
<dbReference type="InterPro" id="IPR036849">
    <property type="entry name" value="Enolase-like_C_sf"/>
</dbReference>
<evidence type="ECO:0000313" key="3">
    <source>
        <dbReference type="Proteomes" id="UP001597299"/>
    </source>
</evidence>
<gene>
    <name evidence="2" type="ORF">ACFSNC_07960</name>
</gene>
<dbReference type="SUPFAM" id="SSF51604">
    <property type="entry name" value="Enolase C-terminal domain-like"/>
    <property type="match status" value="1"/>
</dbReference>
<organism evidence="2 3">
    <name type="scientific">Ancylobacter oerskovii</name>
    <dbReference type="NCBI Taxonomy" id="459519"/>
    <lineage>
        <taxon>Bacteria</taxon>
        <taxon>Pseudomonadati</taxon>
        <taxon>Pseudomonadota</taxon>
        <taxon>Alphaproteobacteria</taxon>
        <taxon>Hyphomicrobiales</taxon>
        <taxon>Xanthobacteraceae</taxon>
        <taxon>Ancylobacter</taxon>
    </lineage>
</organism>
<name>A0ABW4YVY6_9HYPH</name>
<dbReference type="Gene3D" id="3.20.20.120">
    <property type="entry name" value="Enolase-like C-terminal domain"/>
    <property type="match status" value="1"/>
</dbReference>
<reference evidence="3" key="1">
    <citation type="journal article" date="2019" name="Int. J. Syst. Evol. Microbiol.">
        <title>The Global Catalogue of Microorganisms (GCM) 10K type strain sequencing project: providing services to taxonomists for standard genome sequencing and annotation.</title>
        <authorList>
            <consortium name="The Broad Institute Genomics Platform"/>
            <consortium name="The Broad Institute Genome Sequencing Center for Infectious Disease"/>
            <person name="Wu L."/>
            <person name="Ma J."/>
        </authorList>
    </citation>
    <scope>NUCLEOTIDE SEQUENCE [LARGE SCALE GENOMIC DNA]</scope>
    <source>
        <strain evidence="3">CCM 7435</strain>
    </source>
</reference>
<dbReference type="EMBL" id="JBHUHD010000001">
    <property type="protein sequence ID" value="MFD2140327.1"/>
    <property type="molecule type" value="Genomic_DNA"/>
</dbReference>
<dbReference type="RefSeq" id="WP_213351904.1">
    <property type="nucleotide sequence ID" value="NZ_JAHBGB010000015.1"/>
</dbReference>
<dbReference type="Proteomes" id="UP001597299">
    <property type="component" value="Unassembled WGS sequence"/>
</dbReference>
<dbReference type="InterPro" id="IPR029065">
    <property type="entry name" value="Enolase_C-like"/>
</dbReference>
<accession>A0ABW4YVY6</accession>
<protein>
    <submittedName>
        <fullName evidence="2">Enolase C-terminal domain-like protein</fullName>
    </submittedName>
</protein>
<feature type="domain" description="Enolase C-terminal" evidence="1">
    <location>
        <begin position="202"/>
        <end position="330"/>
    </location>
</feature>
<comment type="caution">
    <text evidence="2">The sequence shown here is derived from an EMBL/GenBank/DDBJ whole genome shotgun (WGS) entry which is preliminary data.</text>
</comment>
<sequence length="467" mass="49471">MAPRFTITRIEAFERMMPFAHPFRFGAVAVEAAPQAYLRVAIDLPGIGRVEGVSAEMMMPKWFDKDPAKSPSRTIDDLRASLAAASGVFGANGEADTAFGHHAAALARQTRWAQGAGIARLAGNFGVALIDKAVLDALLKGLGIGLAEGLRRNVAGIDARLTPDLDMVEIEDFLAGLSPAGEVALRHTVGLADAIEGPGSLAEEIAQAPLRYFKIKIGGDVAGDLARLRAIAALLEARVPDYAASLDANEQYDPPRLALLAATLEDDPALARFFDRLIHIEQPYDRRTTFETPLDAAALRVPVIIDEADDSTDAFPRAVARGYRGVSSKSCKGLYKAVLNAARVARLNRRHGGGYVLTGEDLTCQPGLGVQQDTALVAALGLTHVERNGHHYVAGFGPAPEPEAQGFARAFPELYEAGPDGLRLSTRTATLPAARLLAGPGFASGAAPDWDALAPLTTPFASQEIFA</sequence>
<dbReference type="Pfam" id="PF13378">
    <property type="entry name" value="MR_MLE_C"/>
    <property type="match status" value="1"/>
</dbReference>
<evidence type="ECO:0000259" key="1">
    <source>
        <dbReference type="Pfam" id="PF13378"/>
    </source>
</evidence>
<proteinExistence type="predicted"/>
<keyword evidence="3" id="KW-1185">Reference proteome</keyword>